<dbReference type="InterPro" id="IPR051913">
    <property type="entry name" value="GH2_Domain-Containing"/>
</dbReference>
<feature type="domain" description="Glycoside hydrolase family 2 immunoglobulin-like beta-sandwich" evidence="4">
    <location>
        <begin position="237"/>
        <end position="329"/>
    </location>
</feature>
<dbReference type="GO" id="GO:0004553">
    <property type="term" value="F:hydrolase activity, hydrolyzing O-glycosyl compounds"/>
    <property type="evidence" value="ECO:0007669"/>
    <property type="project" value="InterPro"/>
</dbReference>
<dbReference type="InterPro" id="IPR013783">
    <property type="entry name" value="Ig-like_fold"/>
</dbReference>
<evidence type="ECO:0000259" key="5">
    <source>
        <dbReference type="Pfam" id="PF02836"/>
    </source>
</evidence>
<evidence type="ECO:0000256" key="2">
    <source>
        <dbReference type="ARBA" id="ARBA00022801"/>
    </source>
</evidence>
<dbReference type="GO" id="GO:0005975">
    <property type="term" value="P:carbohydrate metabolic process"/>
    <property type="evidence" value="ECO:0007669"/>
    <property type="project" value="InterPro"/>
</dbReference>
<name>A0A0S6VPC6_9BACT</name>
<dbReference type="AlphaFoldDB" id="A0A0S6VPC6"/>
<dbReference type="Gene3D" id="3.20.20.80">
    <property type="entry name" value="Glycosidases"/>
    <property type="match status" value="1"/>
</dbReference>
<organism evidence="7">
    <name type="scientific">Candidatus Moduliflexus flocculans</name>
    <dbReference type="NCBI Taxonomy" id="1499966"/>
    <lineage>
        <taxon>Bacteria</taxon>
        <taxon>Candidatus Moduliflexota</taxon>
        <taxon>Candidatus Moduliflexia</taxon>
        <taxon>Candidatus Moduliflexales</taxon>
        <taxon>Candidatus Moduliflexaceae</taxon>
    </lineage>
</organism>
<dbReference type="Proteomes" id="UP000030700">
    <property type="component" value="Unassembled WGS sequence"/>
</dbReference>
<dbReference type="Gene3D" id="2.60.120.260">
    <property type="entry name" value="Galactose-binding domain-like"/>
    <property type="match status" value="1"/>
</dbReference>
<dbReference type="Gene3D" id="2.60.40.10">
    <property type="entry name" value="Immunoglobulins"/>
    <property type="match status" value="1"/>
</dbReference>
<dbReference type="STRING" id="1499966.U14_00080"/>
<dbReference type="InterPro" id="IPR008979">
    <property type="entry name" value="Galactose-bd-like_sf"/>
</dbReference>
<reference evidence="7" key="1">
    <citation type="journal article" date="2015" name="PeerJ">
        <title>First genomic representation of candidate bacterial phylum KSB3 points to enhanced environmental sensing as a trigger of wastewater bulking.</title>
        <authorList>
            <person name="Sekiguchi Y."/>
            <person name="Ohashi A."/>
            <person name="Parks D.H."/>
            <person name="Yamauchi T."/>
            <person name="Tyson G.W."/>
            <person name="Hugenholtz P."/>
        </authorList>
    </citation>
    <scope>NUCLEOTIDE SEQUENCE [LARGE SCALE GENOMIC DNA]</scope>
</reference>
<comment type="similarity">
    <text evidence="1">Belongs to the glycosyl hydrolase 2 family.</text>
</comment>
<keyword evidence="3" id="KW-0326">Glycosidase</keyword>
<accession>A0A0S6VPC6</accession>
<keyword evidence="2" id="KW-0378">Hydrolase</keyword>
<dbReference type="InterPro" id="IPR006102">
    <property type="entry name" value="Ig-like_GH2"/>
</dbReference>
<dbReference type="SUPFAM" id="SSF49303">
    <property type="entry name" value="beta-Galactosidase/glucuronidase domain"/>
    <property type="match status" value="1"/>
</dbReference>
<dbReference type="InterPro" id="IPR006103">
    <property type="entry name" value="Glyco_hydro_2_cat"/>
</dbReference>
<keyword evidence="8" id="KW-1185">Reference proteome</keyword>
<dbReference type="EMBL" id="DF820455">
    <property type="protein sequence ID" value="GAK48869.1"/>
    <property type="molecule type" value="Genomic_DNA"/>
</dbReference>
<evidence type="ECO:0000313" key="7">
    <source>
        <dbReference type="EMBL" id="GAK48869.1"/>
    </source>
</evidence>
<dbReference type="PRINTS" id="PR00132">
    <property type="entry name" value="GLHYDRLASE2"/>
</dbReference>
<dbReference type="SUPFAM" id="SSF49785">
    <property type="entry name" value="Galactose-binding domain-like"/>
    <property type="match status" value="1"/>
</dbReference>
<evidence type="ECO:0000313" key="8">
    <source>
        <dbReference type="Proteomes" id="UP000030700"/>
    </source>
</evidence>
<dbReference type="Pfam" id="PF00703">
    <property type="entry name" value="Glyco_hydro_2"/>
    <property type="match status" value="1"/>
</dbReference>
<evidence type="ECO:0000259" key="4">
    <source>
        <dbReference type="Pfam" id="PF00703"/>
    </source>
</evidence>
<protein>
    <submittedName>
        <fullName evidence="7">Beta-glucuronidase</fullName>
    </submittedName>
</protein>
<feature type="domain" description="Glycosyl hydrolases family 2 sugar binding" evidence="6">
    <location>
        <begin position="73"/>
        <end position="231"/>
    </location>
</feature>
<dbReference type="PANTHER" id="PTHR42732">
    <property type="entry name" value="BETA-GALACTOSIDASE"/>
    <property type="match status" value="1"/>
</dbReference>
<dbReference type="InterPro" id="IPR006101">
    <property type="entry name" value="Glyco_hydro_2"/>
</dbReference>
<feature type="domain" description="Glycoside hydrolase family 2 catalytic" evidence="5">
    <location>
        <begin position="350"/>
        <end position="679"/>
    </location>
</feature>
<gene>
    <name evidence="7" type="ORF">U14_00080</name>
</gene>
<dbReference type="InterPro" id="IPR006104">
    <property type="entry name" value="Glyco_hydro_2_N"/>
</dbReference>
<dbReference type="HOGENOM" id="CLU_409771_0_0_0"/>
<evidence type="ECO:0000259" key="6">
    <source>
        <dbReference type="Pfam" id="PF02837"/>
    </source>
</evidence>
<dbReference type="Pfam" id="PF02837">
    <property type="entry name" value="Glyco_hydro_2_N"/>
    <property type="match status" value="1"/>
</dbReference>
<dbReference type="InterPro" id="IPR036156">
    <property type="entry name" value="Beta-gal/glucu_dom_sf"/>
</dbReference>
<sequence length="687" mass="78439">MKKIISFGMFGLFCCTVGAWFALFRVYPRYDIPAVAQIRGEHFEVRSADNIPYLWSYGLPYPTDVDSSQRQRQSLNGVWWMRLDPDDSGENEGWQSLRQANAQWQDISVPSTFNAVGSPLRHYEGITWFFRTFSLETPPERTEFIRLCFEGVLLRSSVWLNGQLLGRREGGYTPFYFNIAGLLVPGENTLVVKSDNRLTDASLPPKTREGHHPAWWPYGGIYRDVYLETLPMHYLFKVITTPHLDREVTRLDVVALTHNLVKQPRSYALICELRDPDGAIVGQQTISKTANIPIAVHRFEFQISAPRRWSDRSPELYTVALTLHDNGESESPLPDDAIEIKTGLRTIATAQNAFLLNDRSTFLRGISKMEDDPAAGATQTDAIIRRDLTLIRDMNANFIRLAHYPHNVNELRQARDMGIMLGGEIGFYHVGIGWVHWFLEDRNPLNFPVKQFGMKHLHDAALLQNAQRELIEMIERDRNNPAVILWILSNESFSFQRASEPIYAHLRDVAKTFDPTRPVTGTELIYSLAWVDRFRHSAPAFDVLGLNAYFGWYYGKPEDAASHIASYHAQHPGKPILVTEFGAEAALGRTDADGEWRAERVSGGKTYSEEYQEHVIATYLDTFVETPYIAGLVPWVFADFSSDWFPSNPTPYHNCKGLVTTDRRPKQAYFTLQNAYRKLASKDRTGF</sequence>
<proteinExistence type="inferred from homology"/>
<dbReference type="Pfam" id="PF02836">
    <property type="entry name" value="Glyco_hydro_2_C"/>
    <property type="match status" value="1"/>
</dbReference>
<evidence type="ECO:0000256" key="3">
    <source>
        <dbReference type="ARBA" id="ARBA00023295"/>
    </source>
</evidence>
<evidence type="ECO:0000256" key="1">
    <source>
        <dbReference type="ARBA" id="ARBA00007401"/>
    </source>
</evidence>
<dbReference type="PANTHER" id="PTHR42732:SF1">
    <property type="entry name" value="BETA-MANNOSIDASE"/>
    <property type="match status" value="1"/>
</dbReference>
<dbReference type="InterPro" id="IPR017853">
    <property type="entry name" value="GH"/>
</dbReference>
<dbReference type="SUPFAM" id="SSF51445">
    <property type="entry name" value="(Trans)glycosidases"/>
    <property type="match status" value="1"/>
</dbReference>